<reference evidence="2" key="1">
    <citation type="journal article" date="2019" name="Int. J. Syst. Evol. Microbiol.">
        <title>The Global Catalogue of Microorganisms (GCM) 10K type strain sequencing project: providing services to taxonomists for standard genome sequencing and annotation.</title>
        <authorList>
            <consortium name="The Broad Institute Genomics Platform"/>
            <consortium name="The Broad Institute Genome Sequencing Center for Infectious Disease"/>
            <person name="Wu L."/>
            <person name="Ma J."/>
        </authorList>
    </citation>
    <scope>NUCLEOTIDE SEQUENCE [LARGE SCALE GENOMIC DNA]</scope>
    <source>
        <strain evidence="2">NBRC 105830</strain>
    </source>
</reference>
<dbReference type="RefSeq" id="WP_241445804.1">
    <property type="nucleotide sequence ID" value="NZ_BSUJ01000001.1"/>
</dbReference>
<proteinExistence type="predicted"/>
<protein>
    <recommendedName>
        <fullName evidence="3">ATP/GTP-binding protein</fullName>
    </recommendedName>
</protein>
<organism evidence="1 2">
    <name type="scientific">Arsenicicoccus piscis</name>
    <dbReference type="NCBI Taxonomy" id="673954"/>
    <lineage>
        <taxon>Bacteria</taxon>
        <taxon>Bacillati</taxon>
        <taxon>Actinomycetota</taxon>
        <taxon>Actinomycetes</taxon>
        <taxon>Micrococcales</taxon>
        <taxon>Intrasporangiaceae</taxon>
        <taxon>Arsenicicoccus</taxon>
    </lineage>
</organism>
<name>A0ABQ6HQH1_9MICO</name>
<dbReference type="EMBL" id="BSUJ01000001">
    <property type="protein sequence ID" value="GMA20252.1"/>
    <property type="molecule type" value="Genomic_DNA"/>
</dbReference>
<evidence type="ECO:0000313" key="2">
    <source>
        <dbReference type="Proteomes" id="UP001157109"/>
    </source>
</evidence>
<evidence type="ECO:0008006" key="3">
    <source>
        <dbReference type="Google" id="ProtNLM"/>
    </source>
</evidence>
<sequence length="93" mass="10832">MPRSNRRRVDHAPLALGRLAGMERREQHWDGAWTVRRVRGAGQGRVYRCPGCNQELSDDLPHVVAWPAEGMRGLPDRRHWHTSCWAAKDRRRV</sequence>
<evidence type="ECO:0000313" key="1">
    <source>
        <dbReference type="EMBL" id="GMA20252.1"/>
    </source>
</evidence>
<dbReference type="Proteomes" id="UP001157109">
    <property type="component" value="Unassembled WGS sequence"/>
</dbReference>
<comment type="caution">
    <text evidence="1">The sequence shown here is derived from an EMBL/GenBank/DDBJ whole genome shotgun (WGS) entry which is preliminary data.</text>
</comment>
<gene>
    <name evidence="1" type="ORF">GCM10025862_22730</name>
</gene>
<accession>A0ABQ6HQH1</accession>
<keyword evidence="2" id="KW-1185">Reference proteome</keyword>